<evidence type="ECO:0000256" key="8">
    <source>
        <dbReference type="RuleBase" id="RU003664"/>
    </source>
</evidence>
<comment type="similarity">
    <text evidence="7">Belongs to the MurCDEF family.</text>
</comment>
<dbReference type="InterPro" id="IPR036565">
    <property type="entry name" value="Mur-like_cat_sf"/>
</dbReference>
<dbReference type="UniPathway" id="UPA00219"/>
<keyword evidence="7 8" id="KW-0133">Cell shape</keyword>
<gene>
    <name evidence="7" type="primary">murD</name>
    <name evidence="11" type="ORF">A9R00_00900</name>
</gene>
<keyword evidence="3 7" id="KW-0963">Cytoplasm</keyword>
<evidence type="ECO:0000256" key="6">
    <source>
        <dbReference type="ARBA" id="ARBA00022840"/>
    </source>
</evidence>
<dbReference type="SUPFAM" id="SSF51984">
    <property type="entry name" value="MurCD N-terminal domain"/>
    <property type="match status" value="1"/>
</dbReference>
<dbReference type="Gene3D" id="3.40.50.720">
    <property type="entry name" value="NAD(P)-binding Rossmann-like Domain"/>
    <property type="match status" value="1"/>
</dbReference>
<dbReference type="Gene3D" id="3.90.190.20">
    <property type="entry name" value="Mur ligase, C-terminal domain"/>
    <property type="match status" value="1"/>
</dbReference>
<dbReference type="NCBIfam" id="TIGR01087">
    <property type="entry name" value="murD"/>
    <property type="match status" value="1"/>
</dbReference>
<dbReference type="GO" id="GO:0005524">
    <property type="term" value="F:ATP binding"/>
    <property type="evidence" value="ECO:0007669"/>
    <property type="project" value="UniProtKB-UniRule"/>
</dbReference>
<feature type="domain" description="Mur ligase central" evidence="10">
    <location>
        <begin position="115"/>
        <end position="296"/>
    </location>
</feature>
<evidence type="ECO:0000256" key="1">
    <source>
        <dbReference type="ARBA" id="ARBA00004496"/>
    </source>
</evidence>
<evidence type="ECO:0000259" key="9">
    <source>
        <dbReference type="Pfam" id="PF02875"/>
    </source>
</evidence>
<dbReference type="InterPro" id="IPR013221">
    <property type="entry name" value="Mur_ligase_cen"/>
</dbReference>
<dbReference type="SUPFAM" id="SSF53623">
    <property type="entry name" value="MurD-like peptide ligases, catalytic domain"/>
    <property type="match status" value="1"/>
</dbReference>
<dbReference type="Pfam" id="PF02875">
    <property type="entry name" value="Mur_ligase_C"/>
    <property type="match status" value="1"/>
</dbReference>
<protein>
    <recommendedName>
        <fullName evidence="7 8">UDP-N-acetylmuramoylalanine--D-glutamate ligase</fullName>
        <ecNumber evidence="7 8">6.3.2.9</ecNumber>
    </recommendedName>
    <alternativeName>
        <fullName evidence="7">D-glutamic acid-adding enzyme</fullName>
    </alternativeName>
    <alternativeName>
        <fullName evidence="7">UDP-N-acetylmuramoyl-L-alanyl-D-glutamate synthetase</fullName>
    </alternativeName>
</protein>
<comment type="catalytic activity">
    <reaction evidence="7 8">
        <text>UDP-N-acetyl-alpha-D-muramoyl-L-alanine + D-glutamate + ATP = UDP-N-acetyl-alpha-D-muramoyl-L-alanyl-D-glutamate + ADP + phosphate + H(+)</text>
        <dbReference type="Rhea" id="RHEA:16429"/>
        <dbReference type="ChEBI" id="CHEBI:15378"/>
        <dbReference type="ChEBI" id="CHEBI:29986"/>
        <dbReference type="ChEBI" id="CHEBI:30616"/>
        <dbReference type="ChEBI" id="CHEBI:43474"/>
        <dbReference type="ChEBI" id="CHEBI:83898"/>
        <dbReference type="ChEBI" id="CHEBI:83900"/>
        <dbReference type="ChEBI" id="CHEBI:456216"/>
        <dbReference type="EC" id="6.3.2.9"/>
    </reaction>
</comment>
<proteinExistence type="inferred from homology"/>
<dbReference type="Pfam" id="PF21799">
    <property type="entry name" value="MurD-like_N"/>
    <property type="match status" value="1"/>
</dbReference>
<dbReference type="Pfam" id="PF08245">
    <property type="entry name" value="Mur_ligase_M"/>
    <property type="match status" value="1"/>
</dbReference>
<dbReference type="EC" id="6.3.2.9" evidence="7 8"/>
<dbReference type="InterPro" id="IPR005762">
    <property type="entry name" value="MurD"/>
</dbReference>
<name>A0A1Y5HWG3_OLEAN</name>
<keyword evidence="5 7" id="KW-0547">Nucleotide-binding</keyword>
<feature type="binding site" evidence="7">
    <location>
        <begin position="117"/>
        <end position="123"/>
    </location>
    <ligand>
        <name>ATP</name>
        <dbReference type="ChEBI" id="CHEBI:30616"/>
    </ligand>
</feature>
<sequence>MTNLIASDHKRLIIGMGQTGLSCARFLMAKGLSFDLCDTRAELPKQDEIAEEFSQSQIFNGSLDGSLLAQYQELIVSPGIAIAEPAIAFAMKQGSRVRGDVDIFAEYVTKPIIGITGSNGKSTVTTLVGEILAAAGHKPAVCGNIGIPVLDVLLNDADYHCYVVELSSFQLETTHHLAAEVACVLNVSEDHMDRYDSMMSYHQAKHRVFQGCRSIVVNREDILTQPLTSTAMPMKSFGLSAADNAVAAKNQYAIAQLSDDSSNEYLMYEQQTIFPVAELKIKGRHNQLNVLAAMALVDSLPAQFKVSPEVLTQVLGSFSGLAHRCAWVAEKNGIQYFNDSKGTNVGSTLAAIEGLAVAGQKKIILIAGGVGKDQDFVPLADACQASVKQAVLFGRDAKLIATDLKASVELEFTETLEQALNKANDRAESGDIILFSPACASFDQFANYVKRGEVFEQLVADLLSQEGQV</sequence>
<evidence type="ECO:0000259" key="10">
    <source>
        <dbReference type="Pfam" id="PF08245"/>
    </source>
</evidence>
<evidence type="ECO:0000256" key="2">
    <source>
        <dbReference type="ARBA" id="ARBA00004752"/>
    </source>
</evidence>
<evidence type="ECO:0000256" key="7">
    <source>
        <dbReference type="HAMAP-Rule" id="MF_00639"/>
    </source>
</evidence>
<evidence type="ECO:0000256" key="3">
    <source>
        <dbReference type="ARBA" id="ARBA00022490"/>
    </source>
</evidence>
<evidence type="ECO:0000256" key="5">
    <source>
        <dbReference type="ARBA" id="ARBA00022741"/>
    </source>
</evidence>
<evidence type="ECO:0000256" key="4">
    <source>
        <dbReference type="ARBA" id="ARBA00022598"/>
    </source>
</evidence>
<dbReference type="GO" id="GO:0005737">
    <property type="term" value="C:cytoplasm"/>
    <property type="evidence" value="ECO:0007669"/>
    <property type="project" value="UniProtKB-SubCell"/>
</dbReference>
<dbReference type="GO" id="GO:0009252">
    <property type="term" value="P:peptidoglycan biosynthetic process"/>
    <property type="evidence" value="ECO:0007669"/>
    <property type="project" value="UniProtKB-UniRule"/>
</dbReference>
<dbReference type="InterPro" id="IPR004101">
    <property type="entry name" value="Mur_ligase_C"/>
</dbReference>
<comment type="function">
    <text evidence="7 8">Cell wall formation. Catalyzes the addition of glutamate to the nucleotide precursor UDP-N-acetylmuramoyl-L-alanine (UMA).</text>
</comment>
<dbReference type="AlphaFoldDB" id="A0A1Y5HWG3"/>
<dbReference type="PANTHER" id="PTHR43692">
    <property type="entry name" value="UDP-N-ACETYLMURAMOYLALANINE--D-GLUTAMATE LIGASE"/>
    <property type="match status" value="1"/>
</dbReference>
<keyword evidence="6 7" id="KW-0067">ATP-binding</keyword>
<dbReference type="Proteomes" id="UP000227088">
    <property type="component" value="Unassembled WGS sequence"/>
</dbReference>
<keyword evidence="7 8" id="KW-0131">Cell cycle</keyword>
<evidence type="ECO:0000313" key="11">
    <source>
        <dbReference type="EMBL" id="OUS41440.1"/>
    </source>
</evidence>
<dbReference type="SUPFAM" id="SSF53244">
    <property type="entry name" value="MurD-like peptide ligases, peptide-binding domain"/>
    <property type="match status" value="1"/>
</dbReference>
<dbReference type="PANTHER" id="PTHR43692:SF1">
    <property type="entry name" value="UDP-N-ACETYLMURAMOYLALANINE--D-GLUTAMATE LIGASE"/>
    <property type="match status" value="1"/>
</dbReference>
<feature type="domain" description="Mur ligase C-terminal" evidence="9">
    <location>
        <begin position="323"/>
        <end position="439"/>
    </location>
</feature>
<dbReference type="EMBL" id="MABE01000057">
    <property type="protein sequence ID" value="OUS41440.1"/>
    <property type="molecule type" value="Genomic_DNA"/>
</dbReference>
<dbReference type="Gene3D" id="3.40.1190.10">
    <property type="entry name" value="Mur-like, catalytic domain"/>
    <property type="match status" value="1"/>
</dbReference>
<dbReference type="GO" id="GO:0008360">
    <property type="term" value="P:regulation of cell shape"/>
    <property type="evidence" value="ECO:0007669"/>
    <property type="project" value="UniProtKB-KW"/>
</dbReference>
<comment type="pathway">
    <text evidence="2 7 8">Cell wall biogenesis; peptidoglycan biosynthesis.</text>
</comment>
<reference evidence="12" key="1">
    <citation type="journal article" date="2017" name="Proc. Natl. Acad. Sci. U.S.A.">
        <title>Simulation of Deepwater Horizon oil plume reveals substrate specialization within a complex community of hydrocarbon degraders.</title>
        <authorList>
            <person name="Hu P."/>
            <person name="Dubinsky E.A."/>
            <person name="Probst A.J."/>
            <person name="Wang J."/>
            <person name="Sieber C.M.K."/>
            <person name="Tom L.M."/>
            <person name="Gardinali P."/>
            <person name="Banfield J.F."/>
            <person name="Atlas R.M."/>
            <person name="Andersen G.L."/>
        </authorList>
    </citation>
    <scope>NUCLEOTIDE SEQUENCE [LARGE SCALE GENOMIC DNA]</scope>
</reference>
<keyword evidence="4 7" id="KW-0436">Ligase</keyword>
<keyword evidence="7 8" id="KW-0961">Cell wall biogenesis/degradation</keyword>
<comment type="subcellular location">
    <subcellularLocation>
        <location evidence="1 7 8">Cytoplasm</location>
    </subcellularLocation>
</comment>
<evidence type="ECO:0000313" key="12">
    <source>
        <dbReference type="Proteomes" id="UP000227088"/>
    </source>
</evidence>
<keyword evidence="7 8" id="KW-0132">Cell division</keyword>
<dbReference type="HAMAP" id="MF_00639">
    <property type="entry name" value="MurD"/>
    <property type="match status" value="1"/>
</dbReference>
<comment type="caution">
    <text evidence="11">The sequence shown here is derived from an EMBL/GenBank/DDBJ whole genome shotgun (WGS) entry which is preliminary data.</text>
</comment>
<dbReference type="GO" id="GO:0008764">
    <property type="term" value="F:UDP-N-acetylmuramoylalanine-D-glutamate ligase activity"/>
    <property type="evidence" value="ECO:0007669"/>
    <property type="project" value="UniProtKB-UniRule"/>
</dbReference>
<keyword evidence="7 8" id="KW-0573">Peptidoglycan synthesis</keyword>
<dbReference type="GO" id="GO:0071555">
    <property type="term" value="P:cell wall organization"/>
    <property type="evidence" value="ECO:0007669"/>
    <property type="project" value="UniProtKB-KW"/>
</dbReference>
<accession>A0A1Y5HWG3</accession>
<organism evidence="11 12">
    <name type="scientific">Oleispira antarctica</name>
    <dbReference type="NCBI Taxonomy" id="188908"/>
    <lineage>
        <taxon>Bacteria</taxon>
        <taxon>Pseudomonadati</taxon>
        <taxon>Pseudomonadota</taxon>
        <taxon>Gammaproteobacteria</taxon>
        <taxon>Oceanospirillales</taxon>
        <taxon>Oceanospirillaceae</taxon>
        <taxon>Oleispira</taxon>
    </lineage>
</organism>
<dbReference type="InterPro" id="IPR036615">
    <property type="entry name" value="Mur_ligase_C_dom_sf"/>
</dbReference>
<dbReference type="GO" id="GO:0051301">
    <property type="term" value="P:cell division"/>
    <property type="evidence" value="ECO:0007669"/>
    <property type="project" value="UniProtKB-KW"/>
</dbReference>